<sequence length="279" mass="29626">MGDKPILVLGATGGQGGAVVTGLLERGVRVRALARDPLGSAARRLARRGVQVMRGALDDASSLVVAMTGTAGVFALTTPFGNGVDAEIHQGRAILTAAGKALVPHLVFSSVACSGQRTGVPHFESKAWVEFELPACGVPYTVLGPTSFFENLLAGRDRIRGGILDLPLPADRPLQQLARSDLGAFAAEVLLRPDAYAGQRIELAGDVVTPAKMAATLTRILGRPVRHERTPLEAIADPDMRAMWRFLDDPGYQVDALALHLAHPEIPWTSFTGWALKAF</sequence>
<dbReference type="Pfam" id="PF05368">
    <property type="entry name" value="NmrA"/>
    <property type="match status" value="1"/>
</dbReference>
<dbReference type="Proteomes" id="UP000501240">
    <property type="component" value="Chromosome"/>
</dbReference>
<comment type="similarity">
    <text evidence="1">Belongs to the NmrA-type oxidoreductase family.</text>
</comment>
<gene>
    <name evidence="4" type="ORF">ACTIVE_6211</name>
</gene>
<protein>
    <submittedName>
        <fullName evidence="4">NmrA family transcriptional regulator</fullName>
    </submittedName>
</protein>
<dbReference type="PANTHER" id="PTHR42748:SF7">
    <property type="entry name" value="NMRA LIKE REDOX SENSOR 1-RELATED"/>
    <property type="match status" value="1"/>
</dbReference>
<evidence type="ECO:0000313" key="4">
    <source>
        <dbReference type="EMBL" id="QKG24564.1"/>
    </source>
</evidence>
<dbReference type="InterPro" id="IPR008030">
    <property type="entry name" value="NmrA-like"/>
</dbReference>
<name>A0A7D4A3X3_ACTVE</name>
<evidence type="ECO:0000259" key="3">
    <source>
        <dbReference type="Pfam" id="PF05368"/>
    </source>
</evidence>
<proteinExistence type="inferred from homology"/>
<dbReference type="Gene3D" id="3.90.25.10">
    <property type="entry name" value="UDP-galactose 4-epimerase, domain 1"/>
    <property type="match status" value="1"/>
</dbReference>
<keyword evidence="5" id="KW-1185">Reference proteome</keyword>
<dbReference type="InterPro" id="IPR051164">
    <property type="entry name" value="NmrA-like_oxidored"/>
</dbReference>
<reference evidence="4 5" key="1">
    <citation type="submission" date="2020-05" db="EMBL/GenBank/DDBJ databases">
        <title>Actinomadura verrucosospora NRRL-B18236 (PFL_A860) Genome sequencing and assembly.</title>
        <authorList>
            <person name="Samborskyy M."/>
        </authorList>
    </citation>
    <scope>NUCLEOTIDE SEQUENCE [LARGE SCALE GENOMIC DNA]</scope>
    <source>
        <strain evidence="4 5">NRRL:B18236</strain>
    </source>
</reference>
<organism evidence="4 5">
    <name type="scientific">Actinomadura verrucosospora</name>
    <dbReference type="NCBI Taxonomy" id="46165"/>
    <lineage>
        <taxon>Bacteria</taxon>
        <taxon>Bacillati</taxon>
        <taxon>Actinomycetota</taxon>
        <taxon>Actinomycetes</taxon>
        <taxon>Streptosporangiales</taxon>
        <taxon>Thermomonosporaceae</taxon>
        <taxon>Actinomadura</taxon>
    </lineage>
</organism>
<dbReference type="PANTHER" id="PTHR42748">
    <property type="entry name" value="NITROGEN METABOLITE REPRESSION PROTEIN NMRA FAMILY MEMBER"/>
    <property type="match status" value="1"/>
</dbReference>
<evidence type="ECO:0000256" key="2">
    <source>
        <dbReference type="ARBA" id="ARBA00022857"/>
    </source>
</evidence>
<dbReference type="SUPFAM" id="SSF51735">
    <property type="entry name" value="NAD(P)-binding Rossmann-fold domains"/>
    <property type="match status" value="1"/>
</dbReference>
<keyword evidence="2" id="KW-0521">NADP</keyword>
<dbReference type="CDD" id="cd05251">
    <property type="entry name" value="NmrA_like_SDR_a"/>
    <property type="match status" value="1"/>
</dbReference>
<accession>A0A7D4A3X3</accession>
<dbReference type="InterPro" id="IPR036291">
    <property type="entry name" value="NAD(P)-bd_dom_sf"/>
</dbReference>
<feature type="domain" description="NmrA-like" evidence="3">
    <location>
        <begin position="3"/>
        <end position="237"/>
    </location>
</feature>
<dbReference type="Gene3D" id="3.40.50.720">
    <property type="entry name" value="NAD(P)-binding Rossmann-like Domain"/>
    <property type="match status" value="1"/>
</dbReference>
<dbReference type="AlphaFoldDB" id="A0A7D4A3X3"/>
<dbReference type="RefSeq" id="WP_173098351.1">
    <property type="nucleotide sequence ID" value="NZ_CP053892.1"/>
</dbReference>
<evidence type="ECO:0000256" key="1">
    <source>
        <dbReference type="ARBA" id="ARBA00006328"/>
    </source>
</evidence>
<dbReference type="EMBL" id="CP053892">
    <property type="protein sequence ID" value="QKG24564.1"/>
    <property type="molecule type" value="Genomic_DNA"/>
</dbReference>
<evidence type="ECO:0000313" key="5">
    <source>
        <dbReference type="Proteomes" id="UP000501240"/>
    </source>
</evidence>